<feature type="transmembrane region" description="Helical" evidence="1">
    <location>
        <begin position="6"/>
        <end position="27"/>
    </location>
</feature>
<gene>
    <name evidence="2" type="ORF">UFOPK1561_00659</name>
    <name evidence="3" type="ORF">UFOPK2165_00618</name>
</gene>
<evidence type="ECO:0000313" key="2">
    <source>
        <dbReference type="EMBL" id="CAB4556996.1"/>
    </source>
</evidence>
<reference evidence="2" key="1">
    <citation type="submission" date="2020-05" db="EMBL/GenBank/DDBJ databases">
        <authorList>
            <person name="Chiriac C."/>
            <person name="Salcher M."/>
            <person name="Ghai R."/>
            <person name="Kavagutti S V."/>
        </authorList>
    </citation>
    <scope>NUCLEOTIDE SEQUENCE</scope>
</reference>
<keyword evidence="1" id="KW-0472">Membrane</keyword>
<dbReference type="EMBL" id="CAEZSZ010000071">
    <property type="protein sequence ID" value="CAB4556996.1"/>
    <property type="molecule type" value="Genomic_DNA"/>
</dbReference>
<evidence type="ECO:0000256" key="1">
    <source>
        <dbReference type="SAM" id="Phobius"/>
    </source>
</evidence>
<accession>A0A6J6D0R3</accession>
<proteinExistence type="predicted"/>
<name>A0A6J6D0R3_9ZZZZ</name>
<evidence type="ECO:0000313" key="3">
    <source>
        <dbReference type="EMBL" id="CAB4645839.1"/>
    </source>
</evidence>
<protein>
    <submittedName>
        <fullName evidence="2">Unannotated protein</fullName>
    </submittedName>
</protein>
<dbReference type="AlphaFoldDB" id="A0A6J6D0R3"/>
<dbReference type="EMBL" id="CAEZWA010000100">
    <property type="protein sequence ID" value="CAB4645839.1"/>
    <property type="molecule type" value="Genomic_DNA"/>
</dbReference>
<sequence>MSELPIPVIIGTVMIVVGLGIGIYVAVQAIGRNKKDQEFLS</sequence>
<keyword evidence="1" id="KW-1133">Transmembrane helix</keyword>
<organism evidence="2">
    <name type="scientific">freshwater metagenome</name>
    <dbReference type="NCBI Taxonomy" id="449393"/>
    <lineage>
        <taxon>unclassified sequences</taxon>
        <taxon>metagenomes</taxon>
        <taxon>ecological metagenomes</taxon>
    </lineage>
</organism>
<keyword evidence="1" id="KW-0812">Transmembrane</keyword>